<dbReference type="InterPro" id="IPR011042">
    <property type="entry name" value="6-blade_b-propeller_TolB-like"/>
</dbReference>
<dbReference type="Gene3D" id="2.120.10.30">
    <property type="entry name" value="TolB, C-terminal domain"/>
    <property type="match status" value="1"/>
</dbReference>
<dbReference type="InterPro" id="IPR006311">
    <property type="entry name" value="TAT_signal"/>
</dbReference>
<dbReference type="Proteomes" id="UP000590740">
    <property type="component" value="Unassembled WGS sequence"/>
</dbReference>
<keyword evidence="1" id="KW-0732">Signal</keyword>
<dbReference type="AlphaFoldDB" id="A0A7W7YDZ8"/>
<evidence type="ECO:0000256" key="1">
    <source>
        <dbReference type="ARBA" id="ARBA00022729"/>
    </source>
</evidence>
<accession>A0A7W7YDZ8</accession>
<evidence type="ECO:0000256" key="2">
    <source>
        <dbReference type="ARBA" id="ARBA00023180"/>
    </source>
</evidence>
<dbReference type="EMBL" id="JACHIG010000009">
    <property type="protein sequence ID" value="MBB5034409.1"/>
    <property type="molecule type" value="Genomic_DNA"/>
</dbReference>
<dbReference type="GO" id="GO:0004504">
    <property type="term" value="F:peptidylglycine monooxygenase activity"/>
    <property type="evidence" value="ECO:0007669"/>
    <property type="project" value="UniProtKB-EC"/>
</dbReference>
<dbReference type="RefSeq" id="WP_184342189.1">
    <property type="nucleotide sequence ID" value="NZ_JACHIG010000009.1"/>
</dbReference>
<sequence length="367" mass="40395">MKTRRHFLSGLATAAAATFTETLRAAPDPKKDVVIGHGTHRYKVNKEWVPAGQGRHHPILNCHEMVQVKDGRLFMIGDHWDNQMLIFKPDGTILDSWGSVWPGGHGLTLDHENGEEFLFVTDSGLWKSGSGGYRQTGRVTKIDLTGKEIFSLSHPMSVGAYEPDMVFNPTETAVAPNGDIYVVDGYGSQFVLRYDSRGRFIQRFGGKEGVPAEQRLNNAHGITIDTRQGVDKATVIVTSRADNCFRRFTLDGKYLETLPVPGAMVCRPVISGQELYAGVCWSKTPEINKLPQNPSGFTVVLDAAGKVISAPGGSEPVYEDGKLKPLTQAERVFDHGHDVCVLENGDLIVCQWNAFQTYPIKLEKIAA</sequence>
<dbReference type="PANTHER" id="PTHR10680:SF38">
    <property type="entry name" value="BLL1368 PROTEIN"/>
    <property type="match status" value="1"/>
</dbReference>
<organism evidence="3 4">
    <name type="scientific">Prosthecobacter vanneervenii</name>
    <dbReference type="NCBI Taxonomy" id="48466"/>
    <lineage>
        <taxon>Bacteria</taxon>
        <taxon>Pseudomonadati</taxon>
        <taxon>Verrucomicrobiota</taxon>
        <taxon>Verrucomicrobiia</taxon>
        <taxon>Verrucomicrobiales</taxon>
        <taxon>Verrucomicrobiaceae</taxon>
        <taxon>Prosthecobacter</taxon>
    </lineage>
</organism>
<evidence type="ECO:0000313" key="3">
    <source>
        <dbReference type="EMBL" id="MBB5034409.1"/>
    </source>
</evidence>
<dbReference type="SUPFAM" id="SSF63829">
    <property type="entry name" value="Calcium-dependent phosphotriesterase"/>
    <property type="match status" value="1"/>
</dbReference>
<name>A0A7W7YDZ8_9BACT</name>
<keyword evidence="4" id="KW-1185">Reference proteome</keyword>
<dbReference type="PROSITE" id="PS51318">
    <property type="entry name" value="TAT"/>
    <property type="match status" value="1"/>
</dbReference>
<protein>
    <submittedName>
        <fullName evidence="3">Peptidylglycine monooxygenase</fullName>
        <ecNumber evidence="3">1.14.17.3</ecNumber>
    </submittedName>
</protein>
<keyword evidence="2" id="KW-0325">Glycoprotein</keyword>
<keyword evidence="3" id="KW-0503">Monooxygenase</keyword>
<dbReference type="PANTHER" id="PTHR10680">
    <property type="entry name" value="PEPTIDYL-GLYCINE ALPHA-AMIDATING MONOOXYGENASE"/>
    <property type="match status" value="1"/>
</dbReference>
<evidence type="ECO:0000313" key="4">
    <source>
        <dbReference type="Proteomes" id="UP000590740"/>
    </source>
</evidence>
<gene>
    <name evidence="3" type="ORF">HNQ65_004003</name>
</gene>
<reference evidence="3 4" key="1">
    <citation type="submission" date="2020-08" db="EMBL/GenBank/DDBJ databases">
        <title>Genomic Encyclopedia of Type Strains, Phase IV (KMG-IV): sequencing the most valuable type-strain genomes for metagenomic binning, comparative biology and taxonomic classification.</title>
        <authorList>
            <person name="Goeker M."/>
        </authorList>
    </citation>
    <scope>NUCLEOTIDE SEQUENCE [LARGE SCALE GENOMIC DNA]</scope>
    <source>
        <strain evidence="3 4">DSM 12252</strain>
    </source>
</reference>
<keyword evidence="3" id="KW-0560">Oxidoreductase</keyword>
<comment type="caution">
    <text evidence="3">The sequence shown here is derived from an EMBL/GenBank/DDBJ whole genome shotgun (WGS) entry which is preliminary data.</text>
</comment>
<dbReference type="EC" id="1.14.17.3" evidence="3"/>
<proteinExistence type="predicted"/>